<name>A0A1J5PW32_9ZZZZ</name>
<dbReference type="EMBL" id="MLJW01005694">
    <property type="protein sequence ID" value="OIQ67805.1"/>
    <property type="molecule type" value="Genomic_DNA"/>
</dbReference>
<evidence type="ECO:0000313" key="1">
    <source>
        <dbReference type="EMBL" id="OIQ67805.1"/>
    </source>
</evidence>
<sequence>MKKEKLGVPPIYANSLKIAVAREYLTSNLSAGELRKKYNLPYSDCVHYFVRWYKNKCASDEKILNINKADTAISIGTNDSDLLKQLNEANLKIVGLEMLIEIAQKELGIDIIKKSGTKQLTK</sequence>
<accession>A0A1J5PW32</accession>
<proteinExistence type="predicted"/>
<protein>
    <recommendedName>
        <fullName evidence="2">Transposase</fullName>
    </recommendedName>
</protein>
<dbReference type="AlphaFoldDB" id="A0A1J5PW32"/>
<reference evidence="1" key="1">
    <citation type="submission" date="2016-10" db="EMBL/GenBank/DDBJ databases">
        <title>Sequence of Gallionella enrichment culture.</title>
        <authorList>
            <person name="Poehlein A."/>
            <person name="Muehling M."/>
            <person name="Daniel R."/>
        </authorList>
    </citation>
    <scope>NUCLEOTIDE SEQUENCE</scope>
</reference>
<organism evidence="1">
    <name type="scientific">mine drainage metagenome</name>
    <dbReference type="NCBI Taxonomy" id="410659"/>
    <lineage>
        <taxon>unclassified sequences</taxon>
        <taxon>metagenomes</taxon>
        <taxon>ecological metagenomes</taxon>
    </lineage>
</organism>
<evidence type="ECO:0008006" key="2">
    <source>
        <dbReference type="Google" id="ProtNLM"/>
    </source>
</evidence>
<comment type="caution">
    <text evidence="1">The sequence shown here is derived from an EMBL/GenBank/DDBJ whole genome shotgun (WGS) entry which is preliminary data.</text>
</comment>
<gene>
    <name evidence="1" type="ORF">GALL_506150</name>
</gene>